<dbReference type="EMBL" id="GBRH01246055">
    <property type="protein sequence ID" value="JAD51840.1"/>
    <property type="molecule type" value="Transcribed_RNA"/>
</dbReference>
<reference evidence="1" key="2">
    <citation type="journal article" date="2015" name="Data Brief">
        <title>Shoot transcriptome of the giant reed, Arundo donax.</title>
        <authorList>
            <person name="Barrero R.A."/>
            <person name="Guerrero F.D."/>
            <person name="Moolhuijzen P."/>
            <person name="Goolsby J.A."/>
            <person name="Tidwell J."/>
            <person name="Bellgard S.E."/>
            <person name="Bellgard M.I."/>
        </authorList>
    </citation>
    <scope>NUCLEOTIDE SEQUENCE</scope>
    <source>
        <tissue evidence="1">Shoot tissue taken approximately 20 cm above the soil surface</tissue>
    </source>
</reference>
<organism evidence="1">
    <name type="scientific">Arundo donax</name>
    <name type="common">Giant reed</name>
    <name type="synonym">Donax arundinaceus</name>
    <dbReference type="NCBI Taxonomy" id="35708"/>
    <lineage>
        <taxon>Eukaryota</taxon>
        <taxon>Viridiplantae</taxon>
        <taxon>Streptophyta</taxon>
        <taxon>Embryophyta</taxon>
        <taxon>Tracheophyta</taxon>
        <taxon>Spermatophyta</taxon>
        <taxon>Magnoliopsida</taxon>
        <taxon>Liliopsida</taxon>
        <taxon>Poales</taxon>
        <taxon>Poaceae</taxon>
        <taxon>PACMAD clade</taxon>
        <taxon>Arundinoideae</taxon>
        <taxon>Arundineae</taxon>
        <taxon>Arundo</taxon>
    </lineage>
</organism>
<sequence length="36" mass="4096">MLRTDEQNGLIEELVPHLIPKGLALLQYSDDSILIF</sequence>
<name>A0A0A9ASD9_ARUDO</name>
<evidence type="ECO:0000313" key="1">
    <source>
        <dbReference type="EMBL" id="JAD51840.1"/>
    </source>
</evidence>
<proteinExistence type="predicted"/>
<dbReference type="AlphaFoldDB" id="A0A0A9ASD9"/>
<protein>
    <submittedName>
        <fullName evidence="1">Uncharacterized protein</fullName>
    </submittedName>
</protein>
<accession>A0A0A9ASD9</accession>
<reference evidence="1" key="1">
    <citation type="submission" date="2014-09" db="EMBL/GenBank/DDBJ databases">
        <authorList>
            <person name="Magalhaes I.L.F."/>
            <person name="Oliveira U."/>
            <person name="Santos F.R."/>
            <person name="Vidigal T.H.D.A."/>
            <person name="Brescovit A.D."/>
            <person name="Santos A.J."/>
        </authorList>
    </citation>
    <scope>NUCLEOTIDE SEQUENCE</scope>
    <source>
        <tissue evidence="1">Shoot tissue taken approximately 20 cm above the soil surface</tissue>
    </source>
</reference>